<dbReference type="InterPro" id="IPR011049">
    <property type="entry name" value="Serralysin-like_metalloprot_C"/>
</dbReference>
<comment type="subcellular location">
    <subcellularLocation>
        <location evidence="1">Secreted</location>
    </subcellularLocation>
</comment>
<sequence length="531" mass="55331">MLYMSLYGFSFDRYNQTFYAQATVDYSYYDPYTGEDLSDWSFQSTVDGSVVGSGSGSGYVSFVAFNDYVGTGVQTITATVSSDWTDEAVVWRAQLVNDTLATTGRYYYGSTGIDILFGSDYADDTYLGGGNDFAAGGAGSDLLNGEAGVDELHGGDGADFLHGGSGADAMWGDSGNDTYYVDNARDQVFEDAARGYDRVYSSVSYALATAEHVEELRTTNDRGTGSINLTGNELVNTLVGNAGANVLNGRGGADRMFGLGGNDTYIVDHAGDAVIETAGNGTDLVRAFVSSTLSANVEMLYLEGTAAINGVGNDLANTMRGNNAANILNGRGGADHMWGYGGNDTYVVDNAGDVVSEAAGSGIDTIQTSVSRNLEANVERIGLLGSANLSAGGNGLANVIVGNVGANRLNGAAGSDTLTGGVGNDTFVFNSALGSSNIDTIRDFSNSTGNNDVIWLENGIFSALTATGVLAATAFKNLDLGAADSNDRILYDQDRGDLYYDRDGSGTAYAAVKIAEIANFATLTHADFFVI</sequence>
<dbReference type="EMBL" id="UEYP01000006">
    <property type="protein sequence ID" value="SSC68253.1"/>
    <property type="molecule type" value="Genomic_DNA"/>
</dbReference>
<evidence type="ECO:0008006" key="5">
    <source>
        <dbReference type="Google" id="ProtNLM"/>
    </source>
</evidence>
<reference evidence="4" key="1">
    <citation type="submission" date="2018-07" db="EMBL/GenBank/DDBJ databases">
        <authorList>
            <person name="Peiro R."/>
            <person name="Begona"/>
            <person name="Cbmso G."/>
            <person name="Lopez M."/>
            <person name="Gonzalez S."/>
        </authorList>
    </citation>
    <scope>NUCLEOTIDE SEQUENCE [LARGE SCALE GENOMIC DNA]</scope>
</reference>
<dbReference type="Pfam" id="PF00353">
    <property type="entry name" value="HemolysinCabind"/>
    <property type="match status" value="5"/>
</dbReference>
<dbReference type="PROSITE" id="PS00330">
    <property type="entry name" value="HEMOLYSIN_CALCIUM"/>
    <property type="match status" value="2"/>
</dbReference>
<dbReference type="PANTHER" id="PTHR38340:SF1">
    <property type="entry name" value="S-LAYER PROTEIN"/>
    <property type="match status" value="1"/>
</dbReference>
<protein>
    <recommendedName>
        <fullName evidence="5">Peptidase M10 serralysin C-terminal domain-containing protein</fullName>
    </recommendedName>
</protein>
<dbReference type="OrthoDB" id="223957at2"/>
<dbReference type="PANTHER" id="PTHR38340">
    <property type="entry name" value="S-LAYER PROTEIN"/>
    <property type="match status" value="1"/>
</dbReference>
<organism evidence="3 4">
    <name type="scientific">Ciceribacter selenitireducens ATCC BAA-1503</name>
    <dbReference type="NCBI Taxonomy" id="1336235"/>
    <lineage>
        <taxon>Bacteria</taxon>
        <taxon>Pseudomonadati</taxon>
        <taxon>Pseudomonadota</taxon>
        <taxon>Alphaproteobacteria</taxon>
        <taxon>Hyphomicrobiales</taxon>
        <taxon>Rhizobiaceae</taxon>
        <taxon>Ciceribacter</taxon>
    </lineage>
</organism>
<dbReference type="AlphaFoldDB" id="A0A376ALJ8"/>
<dbReference type="GO" id="GO:0005509">
    <property type="term" value="F:calcium ion binding"/>
    <property type="evidence" value="ECO:0007669"/>
    <property type="project" value="InterPro"/>
</dbReference>
<name>A0A376ALJ8_9HYPH</name>
<dbReference type="SUPFAM" id="SSF51120">
    <property type="entry name" value="beta-Roll"/>
    <property type="match status" value="3"/>
</dbReference>
<gene>
    <name evidence="3" type="ORF">RHIZ70_3961</name>
</gene>
<dbReference type="InterPro" id="IPR050557">
    <property type="entry name" value="RTX_toxin/Mannuronan_C5-epim"/>
</dbReference>
<dbReference type="InterPro" id="IPR001343">
    <property type="entry name" value="Hemolysn_Ca-bd"/>
</dbReference>
<keyword evidence="4" id="KW-1185">Reference proteome</keyword>
<evidence type="ECO:0000256" key="1">
    <source>
        <dbReference type="ARBA" id="ARBA00004613"/>
    </source>
</evidence>
<evidence type="ECO:0000313" key="4">
    <source>
        <dbReference type="Proteomes" id="UP000254764"/>
    </source>
</evidence>
<evidence type="ECO:0000313" key="3">
    <source>
        <dbReference type="EMBL" id="SSC68253.1"/>
    </source>
</evidence>
<dbReference type="GO" id="GO:0005576">
    <property type="term" value="C:extracellular region"/>
    <property type="evidence" value="ECO:0007669"/>
    <property type="project" value="UniProtKB-SubCell"/>
</dbReference>
<dbReference type="RefSeq" id="WP_115670763.1">
    <property type="nucleotide sequence ID" value="NZ_UEYP01000006.1"/>
</dbReference>
<proteinExistence type="predicted"/>
<dbReference type="Gene3D" id="2.150.10.10">
    <property type="entry name" value="Serralysin-like metalloprotease, C-terminal"/>
    <property type="match status" value="3"/>
</dbReference>
<accession>A0A376ALJ8</accession>
<dbReference type="Proteomes" id="UP000254764">
    <property type="component" value="Unassembled WGS sequence"/>
</dbReference>
<evidence type="ECO:0000256" key="2">
    <source>
        <dbReference type="ARBA" id="ARBA00022525"/>
    </source>
</evidence>
<dbReference type="PRINTS" id="PR00313">
    <property type="entry name" value="CABNDNGRPT"/>
</dbReference>
<keyword evidence="2" id="KW-0964">Secreted</keyword>
<dbReference type="InterPro" id="IPR018511">
    <property type="entry name" value="Hemolysin-typ_Ca-bd_CS"/>
</dbReference>
<dbReference type="STRING" id="1336235.GCA_000518785_01175"/>